<evidence type="ECO:0000256" key="1">
    <source>
        <dbReference type="SAM" id="Phobius"/>
    </source>
</evidence>
<keyword evidence="3" id="KW-0418">Kinase</keyword>
<sequence length="623" mass="68728">MVGIAHRHETRIRRGLSFYKGVVFWLISAAVSAQVHDVSSPDNDPNGEKMLQEAIERRVTQDGLDEPHAAILVRRRFSANEAAQERWPRAISHLNQAIRLAETLQEAELLADLYLTSARLHLRINQSEIALRDAQRAWELSRNVNFPDLQLAAGVAVTEVLQTLDRDRNSEPYFDALIKLPGADLLNIEVRRAVSTMTWNTALAEARWQDVVARAKEDNSLQIQARALDELGQIFQARNDSAQAVAMFAACDALESDHRRSRLAWYDYSQALSAGGRNEDARRAIEQGLADLDVTISPDVAADFEDARATLLARMGDTDGAYAAVRRAQKLKRAANTSGFRMPQTRLVPAMPTSRTEDAAILAATRAALREAELESTRLQRGRAIGFATSVTLLAALLGLVLLYKRRAAANLATARDAAELRAENAGLLALRHQLNPHFLFNALNSLRSRVHRGRGNAAELIDHLTVFCRQALQAKPEGIATVAEEQEMLTAFLDIEQARWEDNLQVTLDLDPLAADRALPTLLLLPLVENALKYGAQTSEECIVASIRLHAPDAQTLDIEISNSGRWIEPGSAPPSISNGVGLDNIRERLQRLYPARHHFDVGPSPVGVTARLKLLGEPQAS</sequence>
<dbReference type="GO" id="GO:0016020">
    <property type="term" value="C:membrane"/>
    <property type="evidence" value="ECO:0007669"/>
    <property type="project" value="InterPro"/>
</dbReference>
<dbReference type="InterPro" id="IPR050640">
    <property type="entry name" value="Bact_2-comp_sensor_kinase"/>
</dbReference>
<dbReference type="PANTHER" id="PTHR34220">
    <property type="entry name" value="SENSOR HISTIDINE KINASE YPDA"/>
    <property type="match status" value="1"/>
</dbReference>
<keyword evidence="4" id="KW-1185">Reference proteome</keyword>
<keyword evidence="3" id="KW-0808">Transferase</keyword>
<dbReference type="EMBL" id="CP119075">
    <property type="protein sequence ID" value="WED64008.1"/>
    <property type="molecule type" value="Genomic_DNA"/>
</dbReference>
<feature type="domain" description="Signal transduction histidine kinase internal region" evidence="2">
    <location>
        <begin position="428"/>
        <end position="505"/>
    </location>
</feature>
<dbReference type="InterPro" id="IPR011990">
    <property type="entry name" value="TPR-like_helical_dom_sf"/>
</dbReference>
<dbReference type="Gene3D" id="3.30.565.10">
    <property type="entry name" value="Histidine kinase-like ATPase, C-terminal domain"/>
    <property type="match status" value="1"/>
</dbReference>
<protein>
    <submittedName>
        <fullName evidence="3">Histidine kinase</fullName>
    </submittedName>
</protein>
<dbReference type="SUPFAM" id="SSF48452">
    <property type="entry name" value="TPR-like"/>
    <property type="match status" value="1"/>
</dbReference>
<dbReference type="InterPro" id="IPR010559">
    <property type="entry name" value="Sig_transdc_His_kin_internal"/>
</dbReference>
<organism evidence="3 4">
    <name type="scientific">Synoicihabitans lomoniglobus</name>
    <dbReference type="NCBI Taxonomy" id="2909285"/>
    <lineage>
        <taxon>Bacteria</taxon>
        <taxon>Pseudomonadati</taxon>
        <taxon>Verrucomicrobiota</taxon>
        <taxon>Opitutia</taxon>
        <taxon>Opitutales</taxon>
        <taxon>Opitutaceae</taxon>
        <taxon>Synoicihabitans</taxon>
    </lineage>
</organism>
<evidence type="ECO:0000313" key="3">
    <source>
        <dbReference type="EMBL" id="WED64008.1"/>
    </source>
</evidence>
<proteinExistence type="predicted"/>
<dbReference type="SUPFAM" id="SSF55874">
    <property type="entry name" value="ATPase domain of HSP90 chaperone/DNA topoisomerase II/histidine kinase"/>
    <property type="match status" value="1"/>
</dbReference>
<dbReference type="RefSeq" id="WP_330930713.1">
    <property type="nucleotide sequence ID" value="NZ_CP119075.1"/>
</dbReference>
<keyword evidence="1" id="KW-0812">Transmembrane</keyword>
<dbReference type="AlphaFoldDB" id="A0AAF0CME7"/>
<evidence type="ECO:0000313" key="4">
    <source>
        <dbReference type="Proteomes" id="UP001218638"/>
    </source>
</evidence>
<keyword evidence="1" id="KW-1133">Transmembrane helix</keyword>
<dbReference type="PANTHER" id="PTHR34220:SF7">
    <property type="entry name" value="SENSOR HISTIDINE KINASE YPDA"/>
    <property type="match status" value="1"/>
</dbReference>
<gene>
    <name evidence="3" type="ORF">PXH66_16845</name>
</gene>
<keyword evidence="1" id="KW-0472">Membrane</keyword>
<dbReference type="Gene3D" id="1.25.40.10">
    <property type="entry name" value="Tetratricopeptide repeat domain"/>
    <property type="match status" value="2"/>
</dbReference>
<dbReference type="KEGG" id="slom:PXH66_16845"/>
<dbReference type="Proteomes" id="UP001218638">
    <property type="component" value="Chromosome"/>
</dbReference>
<reference evidence="3" key="1">
    <citation type="submission" date="2023-03" db="EMBL/GenBank/DDBJ databases">
        <title>Lomoglobus Profundus gen. nov., sp. nov., a novel member of the phylum Verrucomicrobia, isolated from deep-marine sediment of South China Sea.</title>
        <authorList>
            <person name="Ahmad T."/>
            <person name="Ishaq S.E."/>
            <person name="Wang F."/>
        </authorList>
    </citation>
    <scope>NUCLEOTIDE SEQUENCE</scope>
    <source>
        <strain evidence="3">LMO-M01</strain>
    </source>
</reference>
<accession>A0AAF0CME7</accession>
<dbReference type="Pfam" id="PF06580">
    <property type="entry name" value="His_kinase"/>
    <property type="match status" value="1"/>
</dbReference>
<evidence type="ECO:0000259" key="2">
    <source>
        <dbReference type="Pfam" id="PF06580"/>
    </source>
</evidence>
<name>A0AAF0CME7_9BACT</name>
<dbReference type="GO" id="GO:0000155">
    <property type="term" value="F:phosphorelay sensor kinase activity"/>
    <property type="evidence" value="ECO:0007669"/>
    <property type="project" value="InterPro"/>
</dbReference>
<dbReference type="InterPro" id="IPR036890">
    <property type="entry name" value="HATPase_C_sf"/>
</dbReference>
<feature type="transmembrane region" description="Helical" evidence="1">
    <location>
        <begin position="384"/>
        <end position="404"/>
    </location>
</feature>